<protein>
    <submittedName>
        <fullName evidence="1">677_t:CDS:1</fullName>
    </submittedName>
</protein>
<organism evidence="1 2">
    <name type="scientific">Acaulospora colombiana</name>
    <dbReference type="NCBI Taxonomy" id="27376"/>
    <lineage>
        <taxon>Eukaryota</taxon>
        <taxon>Fungi</taxon>
        <taxon>Fungi incertae sedis</taxon>
        <taxon>Mucoromycota</taxon>
        <taxon>Glomeromycotina</taxon>
        <taxon>Glomeromycetes</taxon>
        <taxon>Diversisporales</taxon>
        <taxon>Acaulosporaceae</taxon>
        <taxon>Acaulospora</taxon>
    </lineage>
</organism>
<accession>A0ACA9JXU8</accession>
<name>A0ACA9JXU8_9GLOM</name>
<evidence type="ECO:0000313" key="1">
    <source>
        <dbReference type="EMBL" id="CAG8441883.1"/>
    </source>
</evidence>
<reference evidence="1" key="1">
    <citation type="submission" date="2021-06" db="EMBL/GenBank/DDBJ databases">
        <authorList>
            <person name="Kallberg Y."/>
            <person name="Tangrot J."/>
            <person name="Rosling A."/>
        </authorList>
    </citation>
    <scope>NUCLEOTIDE SEQUENCE</scope>
    <source>
        <strain evidence="1">CL356</strain>
    </source>
</reference>
<comment type="caution">
    <text evidence="1">The sequence shown here is derived from an EMBL/GenBank/DDBJ whole genome shotgun (WGS) entry which is preliminary data.</text>
</comment>
<keyword evidence="2" id="KW-1185">Reference proteome</keyword>
<gene>
    <name evidence="1" type="ORF">ACOLOM_LOCUS282</name>
</gene>
<evidence type="ECO:0000313" key="2">
    <source>
        <dbReference type="Proteomes" id="UP000789525"/>
    </source>
</evidence>
<dbReference type="Proteomes" id="UP000789525">
    <property type="component" value="Unassembled WGS sequence"/>
</dbReference>
<dbReference type="EMBL" id="CAJVPT010000279">
    <property type="protein sequence ID" value="CAG8441883.1"/>
    <property type="molecule type" value="Genomic_DNA"/>
</dbReference>
<sequence>MPANSKPAVRSINITKEHLYSASGMGNGSDSDRGGGHGRQSASATSTSSRNANKMYNAMKDLYNKEYESVERLSETSYPPTQGKDKKAVQQTPRPTTPYGNRTKNFIKQNKSMVSSIIKKKDDISPSVLPNNSVKQQHSQRPLVNAQPSVRTTTRPDTPKLDKKKIVPSNDTPVQRVTSPSARRPASPPAAAHHASAHHLSHARADSPDSAMREEIKKLRRLLALREESLREKELELREKDDIINSLEQRNRELERSLRIKNESKLAADNSPMGILSAIMSNNQRILDIQSDSKSAAPASSPSSPISRSPVSPKAPTPAATPVTKDKEPNKANNNSVRNVTPVVSSVKSHPRVSSPKPTVQTSKKMVRPDLSPSPVSRPVGSVRGNTVYAKKTAADFNVVMETDESEVDESTSENETGDDDSSNSSTEDDSTEAFEYHRQPKLPRDTLNLDENGPARNHGQLVENQDDTDGIGRFTKHELGAIDEDSEDDDDEFELDQETQRQLLLKRYRASMSFKNGSTFNAISSTTDRPIPQNNVQPVQRRLRRNNGNSSNSPKEHQSTANSTTVSASTPSDQNVSTVLNGQSVYSSSHSHMVNGDVLIKNIQRSQPRYNDKPPTKDLNADASSVSIKDYYSHRDSTSSVSSDSSTFSKNGSCSSSATSQSDSELCTPVSAHVNNGFSSENHHPDKSTSSVNSSPLVLPPSYVHGNVSGSNPNGLNSFSAHKNGQAINSNSTSTSHDDQYPTSYLHHAGQSPNLRRSANQSNNSASAPRNGHGFPDSITKSNKQFTDSTSASSRMTDSYHHVSSQNLVSAPLSTSRDNRYPVNTRRTPSPVSPPSVRPLSPASSTSGNNAPTSRAQSPASSSRSSTPASESSRSASGQSRRTPLRESSNAESSSDKNFVQPPPPPPPVKDSVDTLQHFLRMISSQCVHGENNPQNIYDLKKVIDEGSSAKVYTTHRKTNRNEELAIKVVPLTYNLEFIFNELYVLRNFKHEHIVDYKESFLRWDGKNREVWIAMEKCALGDVTSRAGKINEREVSRIARELLEALKHLHSHGVIHRDIKLSNILAGANKETKLADFGISSLTPTSTTSMVGTIPYMAPDVVTVTPDRPYDTKVDIWSLGVCILELLSGKAAWGRIRDDEIMDRLRRGETPYGFRRLSGRTDIGWEVKDFLEKCFASNPDDRWSAESLLEINESPTHAIELILDLEEMRLNMDFYVQIHVA</sequence>
<proteinExistence type="predicted"/>